<protein>
    <submittedName>
        <fullName evidence="1">Uncharacterized protein</fullName>
    </submittedName>
</protein>
<dbReference type="AlphaFoldDB" id="A0A4Y2D899"/>
<dbReference type="EMBL" id="BGPR01000321">
    <property type="protein sequence ID" value="GBM12950.1"/>
    <property type="molecule type" value="Genomic_DNA"/>
</dbReference>
<name>A0A4Y2D899_ARAVE</name>
<dbReference type="Proteomes" id="UP000499080">
    <property type="component" value="Unassembled WGS sequence"/>
</dbReference>
<accession>A0A4Y2D899</accession>
<gene>
    <name evidence="1" type="ORF">AVEN_164005_1</name>
</gene>
<reference evidence="1 2" key="1">
    <citation type="journal article" date="2019" name="Sci. Rep.">
        <title>Orb-weaving spider Araneus ventricosus genome elucidates the spidroin gene catalogue.</title>
        <authorList>
            <person name="Kono N."/>
            <person name="Nakamura H."/>
            <person name="Ohtoshi R."/>
            <person name="Moran D.A.P."/>
            <person name="Shinohara A."/>
            <person name="Yoshida Y."/>
            <person name="Fujiwara M."/>
            <person name="Mori M."/>
            <person name="Tomita M."/>
            <person name="Arakawa K."/>
        </authorList>
    </citation>
    <scope>NUCLEOTIDE SEQUENCE [LARGE SCALE GENOMIC DNA]</scope>
</reference>
<organism evidence="1 2">
    <name type="scientific">Araneus ventricosus</name>
    <name type="common">Orbweaver spider</name>
    <name type="synonym">Epeira ventricosa</name>
    <dbReference type="NCBI Taxonomy" id="182803"/>
    <lineage>
        <taxon>Eukaryota</taxon>
        <taxon>Metazoa</taxon>
        <taxon>Ecdysozoa</taxon>
        <taxon>Arthropoda</taxon>
        <taxon>Chelicerata</taxon>
        <taxon>Arachnida</taxon>
        <taxon>Araneae</taxon>
        <taxon>Araneomorphae</taxon>
        <taxon>Entelegynae</taxon>
        <taxon>Araneoidea</taxon>
        <taxon>Araneidae</taxon>
        <taxon>Araneus</taxon>
    </lineage>
</organism>
<sequence>MYYFLTLKYIVVIQTGFQLDPASPKTGPVWLHFHGRDSISQSSFPSRRQNFARTIPTRKGLEIEESSRGQRWGGLGVTCRHGTPLVVCPPDSSRLICHRPFHSKGPGNRNY</sequence>
<keyword evidence="2" id="KW-1185">Reference proteome</keyword>
<proteinExistence type="predicted"/>
<evidence type="ECO:0000313" key="2">
    <source>
        <dbReference type="Proteomes" id="UP000499080"/>
    </source>
</evidence>
<comment type="caution">
    <text evidence="1">The sequence shown here is derived from an EMBL/GenBank/DDBJ whole genome shotgun (WGS) entry which is preliminary data.</text>
</comment>
<evidence type="ECO:0000313" key="1">
    <source>
        <dbReference type="EMBL" id="GBM12950.1"/>
    </source>
</evidence>